<dbReference type="EMBL" id="JAWJYN010000002">
    <property type="protein sequence ID" value="MDZ8161811.1"/>
    <property type="molecule type" value="Genomic_DNA"/>
</dbReference>
<proteinExistence type="predicted"/>
<protein>
    <submittedName>
        <fullName evidence="1">Uncharacterized protein</fullName>
    </submittedName>
</protein>
<evidence type="ECO:0000313" key="2">
    <source>
        <dbReference type="Proteomes" id="UP001291912"/>
    </source>
</evidence>
<dbReference type="RefSeq" id="WP_194424335.1">
    <property type="nucleotide sequence ID" value="NZ_BAAAPT010000002.1"/>
</dbReference>
<evidence type="ECO:0000313" key="1">
    <source>
        <dbReference type="EMBL" id="MDZ8161811.1"/>
    </source>
</evidence>
<dbReference type="SUPFAM" id="SSF102588">
    <property type="entry name" value="LmbE-like"/>
    <property type="match status" value="1"/>
</dbReference>
<accession>A0ABU5N6Y4</accession>
<keyword evidence="2" id="KW-1185">Reference proteome</keyword>
<gene>
    <name evidence="1" type="ORF">R2Q92_08145</name>
</gene>
<sequence>MATAVHSATLAMPVVLVGVALVGTRTAASTPPHRRMRVVGIAAHPDGLELAAGATLARWAAEGAAVHGLVTEGGIDPARVVLSVGLWDEEGTLPASDLRRALVAVDGVMPVGVTPFSAMTAAHWDALAP</sequence>
<name>A0ABU5N6Y4_9MICO</name>
<dbReference type="Proteomes" id="UP001291912">
    <property type="component" value="Unassembled WGS sequence"/>
</dbReference>
<dbReference type="InterPro" id="IPR024078">
    <property type="entry name" value="LmbE-like_dom_sf"/>
</dbReference>
<comment type="caution">
    <text evidence="1">The sequence shown here is derived from an EMBL/GenBank/DDBJ whole genome shotgun (WGS) entry which is preliminary data.</text>
</comment>
<reference evidence="1 2" key="1">
    <citation type="submission" date="2023-10" db="EMBL/GenBank/DDBJ databases">
        <title>Microbacterium xanthum sp. nov., isolated from seaweed.</title>
        <authorList>
            <person name="Lee S.D."/>
        </authorList>
    </citation>
    <scope>NUCLEOTIDE SEQUENCE [LARGE SCALE GENOMIC DNA]</scope>
    <source>
        <strain evidence="1 2">KCTC 19124</strain>
    </source>
</reference>
<dbReference type="Gene3D" id="3.40.50.10320">
    <property type="entry name" value="LmbE-like"/>
    <property type="match status" value="1"/>
</dbReference>
<organism evidence="1 2">
    <name type="scientific">Microbacterium aquimaris</name>
    <dbReference type="NCBI Taxonomy" id="459816"/>
    <lineage>
        <taxon>Bacteria</taxon>
        <taxon>Bacillati</taxon>
        <taxon>Actinomycetota</taxon>
        <taxon>Actinomycetes</taxon>
        <taxon>Micrococcales</taxon>
        <taxon>Microbacteriaceae</taxon>
        <taxon>Microbacterium</taxon>
    </lineage>
</organism>